<dbReference type="PANTHER" id="PTHR24346">
    <property type="entry name" value="MAP/MICROTUBULE AFFINITY-REGULATING KINASE"/>
    <property type="match status" value="1"/>
</dbReference>
<evidence type="ECO:0000256" key="11">
    <source>
        <dbReference type="ARBA" id="ARBA00022741"/>
    </source>
</evidence>
<feature type="binding site" evidence="18">
    <location>
        <position position="202"/>
    </location>
    <ligand>
        <name>ATP</name>
        <dbReference type="ChEBI" id="CHEBI:30616"/>
    </ligand>
</feature>
<dbReference type="STRING" id="9796.ENSECAP00000013275"/>
<dbReference type="SMART" id="SM00220">
    <property type="entry name" value="S_TKc"/>
    <property type="match status" value="1"/>
</dbReference>
<evidence type="ECO:0000256" key="15">
    <source>
        <dbReference type="ARBA" id="ARBA00022842"/>
    </source>
</evidence>
<evidence type="ECO:0000256" key="4">
    <source>
        <dbReference type="ARBA" id="ARBA00006692"/>
    </source>
</evidence>
<dbReference type="HOGENOM" id="CLU_000288_63_0_1"/>
<dbReference type="EC" id="2.7.11.1" evidence="5"/>
<dbReference type="InterPro" id="IPR011009">
    <property type="entry name" value="Kinase-like_dom_sf"/>
</dbReference>
<evidence type="ECO:0000313" key="21">
    <source>
        <dbReference type="Ensembl" id="ENSECAP00000013275.2"/>
    </source>
</evidence>
<feature type="region of interest" description="Disordered" evidence="19">
    <location>
        <begin position="1"/>
        <end position="54"/>
    </location>
</feature>
<evidence type="ECO:0000313" key="22">
    <source>
        <dbReference type="Proteomes" id="UP000002281"/>
    </source>
</evidence>
<dbReference type="Pfam" id="PF00069">
    <property type="entry name" value="Pkinase"/>
    <property type="match status" value="1"/>
</dbReference>
<accession>F6V588</accession>
<comment type="similarity">
    <text evidence="4">Belongs to the protein kinase superfamily. CAMK Ser/Thr protein kinase family.</text>
</comment>
<dbReference type="InterPro" id="IPR017441">
    <property type="entry name" value="Protein_kinase_ATP_BS"/>
</dbReference>
<sequence length="431" mass="46634">MAGGVGPHKKADPEKQFPRAGSKGGDSCREGPIGWGGGVGGPIRRDRHTQPARSGKNSLCCALLKCASFFYFKMCIIVSCSACAISAWWPPAGLVPARLPRSRRAQAHSGGAGPGAPAHGQVDVDGHVQQRQAVAAGAASKRPGEGGARRGGAEVEARPILLGTHPGRAPGIPELGQTIGEGTYSKVKEAFSKKHQRKVAIKIIDKMGGPEEFIQRFLPRELQIVRTLDHKNIVQVYEMLESADGKIYLVMELAEGGDVFDCVLNGGPLPESRAKALFRQMVEAIRYCHGCGVAHRDLKCENALLQGFNLKLTDFGFAKVLPKSRRELSQTFCGSTAYAAPEVLQGIPHDSKKGDVWSMGVVLYVMLCASLPFDDTDIPKMLWQQQKGVSFPTHLGISAECQDLLKRLLEPDMTLRPSIEEVSWHPWLAST</sequence>
<evidence type="ECO:0000256" key="3">
    <source>
        <dbReference type="ARBA" id="ARBA00004138"/>
    </source>
</evidence>
<dbReference type="SUPFAM" id="SSF56112">
    <property type="entry name" value="Protein kinase-like (PK-like)"/>
    <property type="match status" value="1"/>
</dbReference>
<dbReference type="GO" id="GO:0007283">
    <property type="term" value="P:spermatogenesis"/>
    <property type="evidence" value="ECO:0007669"/>
    <property type="project" value="UniProtKB-KW"/>
</dbReference>
<dbReference type="GO" id="GO:0004674">
    <property type="term" value="F:protein serine/threonine kinase activity"/>
    <property type="evidence" value="ECO:0007669"/>
    <property type="project" value="UniProtKB-KW"/>
</dbReference>
<evidence type="ECO:0000256" key="8">
    <source>
        <dbReference type="ARBA" id="ARBA00022553"/>
    </source>
</evidence>
<dbReference type="VGNC" id="VGNC:49317">
    <property type="gene designation" value="TSSK3"/>
</dbReference>
<keyword evidence="6" id="KW-0217">Developmental protein</keyword>
<dbReference type="Ensembl" id="ENSECAT00000016435.3">
    <property type="protein sequence ID" value="ENSECAP00000013275.2"/>
    <property type="gene ID" value="ENSECAG00000015717.3"/>
</dbReference>
<dbReference type="GeneTree" id="ENSGT00940000161490"/>
<feature type="region of interest" description="Disordered" evidence="19">
    <location>
        <begin position="131"/>
        <end position="153"/>
    </location>
</feature>
<keyword evidence="12" id="KW-0418">Kinase</keyword>
<dbReference type="AlphaFoldDB" id="F6V588"/>
<dbReference type="Bgee" id="ENSECAG00000015717">
    <property type="expression patterns" value="Expressed in testis and 21 other cell types or tissues"/>
</dbReference>
<evidence type="ECO:0000256" key="10">
    <source>
        <dbReference type="ARBA" id="ARBA00022723"/>
    </source>
</evidence>
<dbReference type="GO" id="GO:0005524">
    <property type="term" value="F:ATP binding"/>
    <property type="evidence" value="ECO:0007669"/>
    <property type="project" value="UniProtKB-UniRule"/>
</dbReference>
<dbReference type="Proteomes" id="UP000002281">
    <property type="component" value="Chromosome 2"/>
</dbReference>
<dbReference type="InParanoid" id="F6V588"/>
<dbReference type="GO" id="GO:0030154">
    <property type="term" value="P:cell differentiation"/>
    <property type="evidence" value="ECO:0007669"/>
    <property type="project" value="UniProtKB-KW"/>
</dbReference>
<keyword evidence="17" id="KW-0966">Cell projection</keyword>
<proteinExistence type="inferred from homology"/>
<keyword evidence="22" id="KW-1185">Reference proteome</keyword>
<keyword evidence="15" id="KW-0460">Magnesium</keyword>
<dbReference type="FunFam" id="1.10.510.10:FF:000485">
    <property type="entry name" value="testis-specific serine/threonine-protein kinase 3"/>
    <property type="match status" value="1"/>
</dbReference>
<dbReference type="PaxDb" id="9796-ENSECAP00000013275"/>
<keyword evidence="14 18" id="KW-0067">ATP-binding</keyword>
<organism evidence="21 22">
    <name type="scientific">Equus caballus</name>
    <name type="common">Horse</name>
    <dbReference type="NCBI Taxonomy" id="9796"/>
    <lineage>
        <taxon>Eukaryota</taxon>
        <taxon>Metazoa</taxon>
        <taxon>Chordata</taxon>
        <taxon>Craniata</taxon>
        <taxon>Vertebrata</taxon>
        <taxon>Euteleostomi</taxon>
        <taxon>Mammalia</taxon>
        <taxon>Eutheria</taxon>
        <taxon>Laurasiatheria</taxon>
        <taxon>Perissodactyla</taxon>
        <taxon>Equidae</taxon>
        <taxon>Equus</taxon>
    </lineage>
</organism>
<dbReference type="InterPro" id="IPR000719">
    <property type="entry name" value="Prot_kinase_dom"/>
</dbReference>
<gene>
    <name evidence="21 23" type="primary">TSSK3</name>
</gene>
<reference evidence="21" key="3">
    <citation type="submission" date="2025-09" db="UniProtKB">
        <authorList>
            <consortium name="Ensembl"/>
        </authorList>
    </citation>
    <scope>IDENTIFICATION</scope>
    <source>
        <strain evidence="21">Thoroughbred</strain>
    </source>
</reference>
<dbReference type="PANTHER" id="PTHR24346:SF102">
    <property type="entry name" value="TESTIS-SPECIFIC SERINE_THREONINE-PROTEIN KINASE 1"/>
    <property type="match status" value="1"/>
</dbReference>
<evidence type="ECO:0000256" key="9">
    <source>
        <dbReference type="ARBA" id="ARBA00022679"/>
    </source>
</evidence>
<evidence type="ECO:0000256" key="14">
    <source>
        <dbReference type="ARBA" id="ARBA00022840"/>
    </source>
</evidence>
<evidence type="ECO:0000256" key="1">
    <source>
        <dbReference type="ARBA" id="ARBA00001936"/>
    </source>
</evidence>
<evidence type="ECO:0000256" key="19">
    <source>
        <dbReference type="SAM" id="MobiDB-lite"/>
    </source>
</evidence>
<dbReference type="PROSITE" id="PS50011">
    <property type="entry name" value="PROTEIN_KINASE_DOM"/>
    <property type="match status" value="1"/>
</dbReference>
<dbReference type="PROSITE" id="PS00107">
    <property type="entry name" value="PROTEIN_KINASE_ATP"/>
    <property type="match status" value="1"/>
</dbReference>
<evidence type="ECO:0000313" key="23">
    <source>
        <dbReference type="VGNC" id="VGNC:49317"/>
    </source>
</evidence>
<comment type="cofactor">
    <cofactor evidence="1">
        <name>Mn(2+)</name>
        <dbReference type="ChEBI" id="CHEBI:29035"/>
    </cofactor>
</comment>
<evidence type="ECO:0000256" key="12">
    <source>
        <dbReference type="ARBA" id="ARBA00022777"/>
    </source>
</evidence>
<feature type="domain" description="Protein kinase" evidence="20">
    <location>
        <begin position="173"/>
        <end position="428"/>
    </location>
</feature>
<keyword evidence="8" id="KW-0597">Phosphoprotein</keyword>
<evidence type="ECO:0000256" key="5">
    <source>
        <dbReference type="ARBA" id="ARBA00012513"/>
    </source>
</evidence>
<dbReference type="GO" id="GO:0005929">
    <property type="term" value="C:cilium"/>
    <property type="evidence" value="ECO:0007669"/>
    <property type="project" value="UniProtKB-SubCell"/>
</dbReference>
<keyword evidence="16" id="KW-0744">Spermatogenesis</keyword>
<evidence type="ECO:0000256" key="6">
    <source>
        <dbReference type="ARBA" id="ARBA00022473"/>
    </source>
</evidence>
<keyword evidence="10" id="KW-0479">Metal-binding</keyword>
<evidence type="ECO:0000256" key="7">
    <source>
        <dbReference type="ARBA" id="ARBA00022527"/>
    </source>
</evidence>
<evidence type="ECO:0000256" key="18">
    <source>
        <dbReference type="PROSITE-ProRule" id="PRU10141"/>
    </source>
</evidence>
<evidence type="ECO:0000256" key="16">
    <source>
        <dbReference type="ARBA" id="ARBA00022871"/>
    </source>
</evidence>
<protein>
    <recommendedName>
        <fullName evidence="5">non-specific serine/threonine protein kinase</fullName>
        <ecNumber evidence="5">2.7.11.1</ecNumber>
    </recommendedName>
</protein>
<comment type="subcellular location">
    <subcellularLocation>
        <location evidence="3">Cell projection</location>
        <location evidence="3">Cilium</location>
    </subcellularLocation>
</comment>
<keyword evidence="7" id="KW-0723">Serine/threonine-protein kinase</keyword>
<keyword evidence="11 18" id="KW-0547">Nucleotide-binding</keyword>
<reference evidence="21 22" key="1">
    <citation type="journal article" date="2009" name="Science">
        <title>Genome sequence, comparative analysis, and population genetics of the domestic horse.</title>
        <authorList>
            <consortium name="Broad Institute Genome Sequencing Platform"/>
            <consortium name="Broad Institute Whole Genome Assembly Team"/>
            <person name="Wade C.M."/>
            <person name="Giulotto E."/>
            <person name="Sigurdsson S."/>
            <person name="Zoli M."/>
            <person name="Gnerre S."/>
            <person name="Imsland F."/>
            <person name="Lear T.L."/>
            <person name="Adelson D.L."/>
            <person name="Bailey E."/>
            <person name="Bellone R.R."/>
            <person name="Bloecker H."/>
            <person name="Distl O."/>
            <person name="Edgar R.C."/>
            <person name="Garber M."/>
            <person name="Leeb T."/>
            <person name="Mauceli E."/>
            <person name="MacLeod J.N."/>
            <person name="Penedo M.C.T."/>
            <person name="Raison J.M."/>
            <person name="Sharpe T."/>
            <person name="Vogel J."/>
            <person name="Andersson L."/>
            <person name="Antczak D.F."/>
            <person name="Biagi T."/>
            <person name="Binns M.M."/>
            <person name="Chowdhary B.P."/>
            <person name="Coleman S.J."/>
            <person name="Della Valle G."/>
            <person name="Fryc S."/>
            <person name="Guerin G."/>
            <person name="Hasegawa T."/>
            <person name="Hill E.W."/>
            <person name="Jurka J."/>
            <person name="Kiialainen A."/>
            <person name="Lindgren G."/>
            <person name="Liu J."/>
            <person name="Magnani E."/>
            <person name="Mickelson J.R."/>
            <person name="Murray J."/>
            <person name="Nergadze S.G."/>
            <person name="Onofrio R."/>
            <person name="Pedroni S."/>
            <person name="Piras M.F."/>
            <person name="Raudsepp T."/>
            <person name="Rocchi M."/>
            <person name="Roeed K.H."/>
            <person name="Ryder O.A."/>
            <person name="Searle S."/>
            <person name="Skow L."/>
            <person name="Swinburne J.E."/>
            <person name="Syvaenen A.C."/>
            <person name="Tozaki T."/>
            <person name="Valberg S.J."/>
            <person name="Vaudin M."/>
            <person name="White J.R."/>
            <person name="Zody M.C."/>
            <person name="Lander E.S."/>
            <person name="Lindblad-Toh K."/>
        </authorList>
    </citation>
    <scope>NUCLEOTIDE SEQUENCE [LARGE SCALE GENOMIC DNA]</scope>
    <source>
        <strain evidence="21 22">Thoroughbred</strain>
    </source>
</reference>
<dbReference type="Gene3D" id="1.10.510.10">
    <property type="entry name" value="Transferase(Phosphotransferase) domain 1"/>
    <property type="match status" value="1"/>
</dbReference>
<comment type="cofactor">
    <cofactor evidence="2">
        <name>Mg(2+)</name>
        <dbReference type="ChEBI" id="CHEBI:18420"/>
    </cofactor>
</comment>
<keyword evidence="9" id="KW-0808">Transferase</keyword>
<dbReference type="GO" id="GO:0046872">
    <property type="term" value="F:metal ion binding"/>
    <property type="evidence" value="ECO:0007669"/>
    <property type="project" value="UniProtKB-KW"/>
</dbReference>
<reference evidence="21" key="2">
    <citation type="submission" date="2025-08" db="UniProtKB">
        <authorList>
            <consortium name="Ensembl"/>
        </authorList>
    </citation>
    <scope>IDENTIFICATION</scope>
    <source>
        <strain evidence="21">Thoroughbred</strain>
    </source>
</reference>
<feature type="compositionally biased region" description="Basic and acidic residues" evidence="19">
    <location>
        <begin position="142"/>
        <end position="153"/>
    </location>
</feature>
<keyword evidence="13" id="KW-0221">Differentiation</keyword>
<dbReference type="FunCoup" id="F6V588">
    <property type="interactions" value="29"/>
</dbReference>
<evidence type="ECO:0000256" key="17">
    <source>
        <dbReference type="ARBA" id="ARBA00023273"/>
    </source>
</evidence>
<evidence type="ECO:0000256" key="2">
    <source>
        <dbReference type="ARBA" id="ARBA00001946"/>
    </source>
</evidence>
<name>F6V588_HORSE</name>
<dbReference type="CDD" id="cd14163">
    <property type="entry name" value="STKc_TSSK3-like"/>
    <property type="match status" value="1"/>
</dbReference>
<evidence type="ECO:0000256" key="13">
    <source>
        <dbReference type="ARBA" id="ARBA00022782"/>
    </source>
</evidence>
<dbReference type="InterPro" id="IPR042709">
    <property type="entry name" value="TSSK3_STKc"/>
</dbReference>
<evidence type="ECO:0000259" key="20">
    <source>
        <dbReference type="PROSITE" id="PS50011"/>
    </source>
</evidence>